<sequence length="96" mass="10822">MVSTQWTSGPSYGPKGRRVGPGGRRGHKRYLASVENHTSLSFYFLAGVSTVRAITLETCTVIWNILQPRVMPKPDKEQWLKIASDFFQAHSRVLFA</sequence>
<dbReference type="EMBL" id="BLXT01006082">
    <property type="protein sequence ID" value="GFO28744.1"/>
    <property type="molecule type" value="Genomic_DNA"/>
</dbReference>
<comment type="caution">
    <text evidence="2">The sequence shown here is derived from an EMBL/GenBank/DDBJ whole genome shotgun (WGS) entry which is preliminary data.</text>
</comment>
<dbReference type="AlphaFoldDB" id="A0AAV4C854"/>
<keyword evidence="3" id="KW-1185">Reference proteome</keyword>
<gene>
    <name evidence="2" type="ORF">PoB_005524900</name>
</gene>
<evidence type="ECO:0000313" key="2">
    <source>
        <dbReference type="EMBL" id="GFO28744.1"/>
    </source>
</evidence>
<proteinExistence type="predicted"/>
<feature type="compositionally biased region" description="Polar residues" evidence="1">
    <location>
        <begin position="1"/>
        <end position="10"/>
    </location>
</feature>
<name>A0AAV4C854_9GAST</name>
<dbReference type="Proteomes" id="UP000735302">
    <property type="component" value="Unassembled WGS sequence"/>
</dbReference>
<feature type="region of interest" description="Disordered" evidence="1">
    <location>
        <begin position="1"/>
        <end position="27"/>
    </location>
</feature>
<reference evidence="2 3" key="1">
    <citation type="journal article" date="2021" name="Elife">
        <title>Chloroplast acquisition without the gene transfer in kleptoplastic sea slugs, Plakobranchus ocellatus.</title>
        <authorList>
            <person name="Maeda T."/>
            <person name="Takahashi S."/>
            <person name="Yoshida T."/>
            <person name="Shimamura S."/>
            <person name="Takaki Y."/>
            <person name="Nagai Y."/>
            <person name="Toyoda A."/>
            <person name="Suzuki Y."/>
            <person name="Arimoto A."/>
            <person name="Ishii H."/>
            <person name="Satoh N."/>
            <person name="Nishiyama T."/>
            <person name="Hasebe M."/>
            <person name="Maruyama T."/>
            <person name="Minagawa J."/>
            <person name="Obokata J."/>
            <person name="Shigenobu S."/>
        </authorList>
    </citation>
    <scope>NUCLEOTIDE SEQUENCE [LARGE SCALE GENOMIC DNA]</scope>
</reference>
<evidence type="ECO:0000313" key="3">
    <source>
        <dbReference type="Proteomes" id="UP000735302"/>
    </source>
</evidence>
<organism evidence="2 3">
    <name type="scientific">Plakobranchus ocellatus</name>
    <dbReference type="NCBI Taxonomy" id="259542"/>
    <lineage>
        <taxon>Eukaryota</taxon>
        <taxon>Metazoa</taxon>
        <taxon>Spiralia</taxon>
        <taxon>Lophotrochozoa</taxon>
        <taxon>Mollusca</taxon>
        <taxon>Gastropoda</taxon>
        <taxon>Heterobranchia</taxon>
        <taxon>Euthyneura</taxon>
        <taxon>Panpulmonata</taxon>
        <taxon>Sacoglossa</taxon>
        <taxon>Placobranchoidea</taxon>
        <taxon>Plakobranchidae</taxon>
        <taxon>Plakobranchus</taxon>
    </lineage>
</organism>
<accession>A0AAV4C854</accession>
<protein>
    <submittedName>
        <fullName evidence="2">Uncharacterized protein</fullName>
    </submittedName>
</protein>
<evidence type="ECO:0000256" key="1">
    <source>
        <dbReference type="SAM" id="MobiDB-lite"/>
    </source>
</evidence>